<protein>
    <submittedName>
        <fullName evidence="2">Uncharacterized protein</fullName>
    </submittedName>
</protein>
<comment type="caution">
    <text evidence="2">The sequence shown here is derived from an EMBL/GenBank/DDBJ whole genome shotgun (WGS) entry which is preliminary data.</text>
</comment>
<feature type="transmembrane region" description="Helical" evidence="1">
    <location>
        <begin position="38"/>
        <end position="55"/>
    </location>
</feature>
<sequence length="255" mass="27731">MNGKLTNYKTCNSEIIKKVSKYPNCGKEQSNPFRGHKVLILMGILIVLSIVSSIGNSNISKIAVAFKNISSKCTTKPEVKQRQVQGIATDLGAGTFTVGKDIKEGLYDATPIGGQGNFIVTNTECADLNVDEVLGYIYGTGDSKIRVKLIKDEQIQLEGINKTHFKPVITPFVTEYKTLSLYSGRWVVGQDICKGRYVVTPTSGDGNFIVNSKDGSSKIDEMLGDSGASHLMVNLDNGDVIIISELNQVNFTIQN</sequence>
<evidence type="ECO:0000256" key="1">
    <source>
        <dbReference type="SAM" id="Phobius"/>
    </source>
</evidence>
<accession>A0ABW8SRL6</accession>
<name>A0ABW8SRL6_9CLOT</name>
<organism evidence="2 3">
    <name type="scientific">Candidatus Clostridium eludens</name>
    <dbReference type="NCBI Taxonomy" id="3381663"/>
    <lineage>
        <taxon>Bacteria</taxon>
        <taxon>Bacillati</taxon>
        <taxon>Bacillota</taxon>
        <taxon>Clostridia</taxon>
        <taxon>Eubacteriales</taxon>
        <taxon>Clostridiaceae</taxon>
        <taxon>Clostridium</taxon>
    </lineage>
</organism>
<keyword evidence="1" id="KW-1133">Transmembrane helix</keyword>
<keyword evidence="1" id="KW-0812">Transmembrane</keyword>
<keyword evidence="1" id="KW-0472">Membrane</keyword>
<dbReference type="RefSeq" id="WP_406794691.1">
    <property type="nucleotide sequence ID" value="NZ_JBJHZX010000070.1"/>
</dbReference>
<evidence type="ECO:0000313" key="2">
    <source>
        <dbReference type="EMBL" id="MFL0198584.1"/>
    </source>
</evidence>
<gene>
    <name evidence="2" type="ORF">ACJDU8_23950</name>
</gene>
<reference evidence="2 3" key="1">
    <citation type="submission" date="2024-11" db="EMBL/GenBank/DDBJ databases">
        <authorList>
            <person name="Heng Y.C."/>
            <person name="Lim A.C.H."/>
            <person name="Lee J.K.Y."/>
            <person name="Kittelmann S."/>
        </authorList>
    </citation>
    <scope>NUCLEOTIDE SEQUENCE [LARGE SCALE GENOMIC DNA]</scope>
    <source>
        <strain evidence="2 3">WILCCON 0269</strain>
    </source>
</reference>
<dbReference type="Proteomes" id="UP001623660">
    <property type="component" value="Unassembled WGS sequence"/>
</dbReference>
<dbReference type="EMBL" id="JBJHZX010000070">
    <property type="protein sequence ID" value="MFL0198584.1"/>
    <property type="molecule type" value="Genomic_DNA"/>
</dbReference>
<proteinExistence type="predicted"/>
<keyword evidence="3" id="KW-1185">Reference proteome</keyword>
<evidence type="ECO:0000313" key="3">
    <source>
        <dbReference type="Proteomes" id="UP001623660"/>
    </source>
</evidence>